<dbReference type="WBParaSite" id="BPAG_0000444901-mRNA-1">
    <property type="protein sequence ID" value="BPAG_0000444901-mRNA-1"/>
    <property type="gene ID" value="BPAG_0000444901"/>
</dbReference>
<dbReference type="Proteomes" id="UP000278627">
    <property type="component" value="Unassembled WGS sequence"/>
</dbReference>
<proteinExistence type="predicted"/>
<feature type="region of interest" description="Disordered" evidence="1">
    <location>
        <begin position="151"/>
        <end position="214"/>
    </location>
</feature>
<organism evidence="4">
    <name type="scientific">Brugia pahangi</name>
    <name type="common">Filarial nematode worm</name>
    <dbReference type="NCBI Taxonomy" id="6280"/>
    <lineage>
        <taxon>Eukaryota</taxon>
        <taxon>Metazoa</taxon>
        <taxon>Ecdysozoa</taxon>
        <taxon>Nematoda</taxon>
        <taxon>Chromadorea</taxon>
        <taxon>Rhabditida</taxon>
        <taxon>Spirurina</taxon>
        <taxon>Spiruromorpha</taxon>
        <taxon>Filarioidea</taxon>
        <taxon>Onchocercidae</taxon>
        <taxon>Brugia</taxon>
    </lineage>
</organism>
<name>A0A0N4T8B2_BRUPA</name>
<feature type="compositionally biased region" description="Basic residues" evidence="1">
    <location>
        <begin position="153"/>
        <end position="164"/>
    </location>
</feature>
<dbReference type="EMBL" id="UZAD01002114">
    <property type="protein sequence ID" value="VDN85599.1"/>
    <property type="molecule type" value="Genomic_DNA"/>
</dbReference>
<evidence type="ECO:0000256" key="1">
    <source>
        <dbReference type="SAM" id="MobiDB-lite"/>
    </source>
</evidence>
<evidence type="ECO:0000313" key="4">
    <source>
        <dbReference type="WBParaSite" id="BPAG_0000444901-mRNA-1"/>
    </source>
</evidence>
<gene>
    <name evidence="2" type="ORF">BPAG_LOCUS4413</name>
</gene>
<keyword evidence="3" id="KW-1185">Reference proteome</keyword>
<protein>
    <submittedName>
        <fullName evidence="4">Ovule protein</fullName>
    </submittedName>
</protein>
<sequence>MSKRQITDTIAHMNTFHELHLSDELKELNFVLWSHGFFTQMGCQSSKQGEHAKIGKSKLDANENANASSVVRLPLILNGFQVASQPAIEKLPLEKSNKEVHAERVTFSTEELNDEMGNSALEPEANYSAALKVKTTVLRNMEPNEEAISNWKQSRRNKLHKHSLQRSPGSSKGHKHLDEKLNRKYMTNKDRQLQIRTKTKRSRGNPEDDTLYEVPLKMPEFDFVPSQSEDNVA</sequence>
<reference evidence="2 3" key="2">
    <citation type="submission" date="2018-11" db="EMBL/GenBank/DDBJ databases">
        <authorList>
            <consortium name="Pathogen Informatics"/>
        </authorList>
    </citation>
    <scope>NUCLEOTIDE SEQUENCE [LARGE SCALE GENOMIC DNA]</scope>
</reference>
<reference evidence="4" key="1">
    <citation type="submission" date="2017-02" db="UniProtKB">
        <authorList>
            <consortium name="WormBaseParasite"/>
        </authorList>
    </citation>
    <scope>IDENTIFICATION</scope>
</reference>
<accession>A0A0N4T8B2</accession>
<feature type="compositionally biased region" description="Basic and acidic residues" evidence="1">
    <location>
        <begin position="176"/>
        <end position="193"/>
    </location>
</feature>
<dbReference type="AlphaFoldDB" id="A0A0N4T8B2"/>
<evidence type="ECO:0000313" key="3">
    <source>
        <dbReference type="Proteomes" id="UP000278627"/>
    </source>
</evidence>
<evidence type="ECO:0000313" key="2">
    <source>
        <dbReference type="EMBL" id="VDN85599.1"/>
    </source>
</evidence>